<evidence type="ECO:0000256" key="1">
    <source>
        <dbReference type="SAM" id="MobiDB-lite"/>
    </source>
</evidence>
<feature type="compositionally biased region" description="Basic and acidic residues" evidence="1">
    <location>
        <begin position="113"/>
        <end position="130"/>
    </location>
</feature>
<dbReference type="AlphaFoldDB" id="A0A4Z2FBH8"/>
<proteinExistence type="predicted"/>
<dbReference type="Proteomes" id="UP000314294">
    <property type="component" value="Unassembled WGS sequence"/>
</dbReference>
<comment type="caution">
    <text evidence="2">The sequence shown here is derived from an EMBL/GenBank/DDBJ whole genome shotgun (WGS) entry which is preliminary data.</text>
</comment>
<sequence length="209" mass="22102">MTAAANPLGREALIKSVCVDAPYVIPIDPHAACRRCAAQAACGRLFSRSTPAQFDMAVFTKGSLKKKIRISARSESEPWCVQAQGASSVSDDLAVSPPLSSAGMRSVQSQRGTPERFCEVAPGERAREGEGEGGGGGDEGRRRGPSPPVRPPDGEIIARDGSPARRAGPSLLVWSEGNTQRSLASGTPTRLRRRQRRKGRPGTICKAGL</sequence>
<feature type="compositionally biased region" description="Polar residues" evidence="1">
    <location>
        <begin position="176"/>
        <end position="185"/>
    </location>
</feature>
<reference evidence="2 3" key="1">
    <citation type="submission" date="2019-03" db="EMBL/GenBank/DDBJ databases">
        <title>First draft genome of Liparis tanakae, snailfish: a comprehensive survey of snailfish specific genes.</title>
        <authorList>
            <person name="Kim W."/>
            <person name="Song I."/>
            <person name="Jeong J.-H."/>
            <person name="Kim D."/>
            <person name="Kim S."/>
            <person name="Ryu S."/>
            <person name="Song J.Y."/>
            <person name="Lee S.K."/>
        </authorList>
    </citation>
    <scope>NUCLEOTIDE SEQUENCE [LARGE SCALE GENOMIC DNA]</scope>
    <source>
        <tissue evidence="2">Muscle</tissue>
    </source>
</reference>
<accession>A0A4Z2FBH8</accession>
<feature type="region of interest" description="Disordered" evidence="1">
    <location>
        <begin position="90"/>
        <end position="209"/>
    </location>
</feature>
<evidence type="ECO:0000313" key="2">
    <source>
        <dbReference type="EMBL" id="TNN38539.1"/>
    </source>
</evidence>
<feature type="compositionally biased region" description="Basic residues" evidence="1">
    <location>
        <begin position="190"/>
        <end position="200"/>
    </location>
</feature>
<dbReference type="EMBL" id="SRLO01001363">
    <property type="protein sequence ID" value="TNN38539.1"/>
    <property type="molecule type" value="Genomic_DNA"/>
</dbReference>
<keyword evidence="3" id="KW-1185">Reference proteome</keyword>
<name>A0A4Z2FBH8_9TELE</name>
<gene>
    <name evidence="2" type="ORF">EYF80_051286</name>
</gene>
<evidence type="ECO:0000313" key="3">
    <source>
        <dbReference type="Proteomes" id="UP000314294"/>
    </source>
</evidence>
<organism evidence="2 3">
    <name type="scientific">Liparis tanakae</name>
    <name type="common">Tanaka's snailfish</name>
    <dbReference type="NCBI Taxonomy" id="230148"/>
    <lineage>
        <taxon>Eukaryota</taxon>
        <taxon>Metazoa</taxon>
        <taxon>Chordata</taxon>
        <taxon>Craniata</taxon>
        <taxon>Vertebrata</taxon>
        <taxon>Euteleostomi</taxon>
        <taxon>Actinopterygii</taxon>
        <taxon>Neopterygii</taxon>
        <taxon>Teleostei</taxon>
        <taxon>Neoteleostei</taxon>
        <taxon>Acanthomorphata</taxon>
        <taxon>Eupercaria</taxon>
        <taxon>Perciformes</taxon>
        <taxon>Cottioidei</taxon>
        <taxon>Cottales</taxon>
        <taxon>Liparidae</taxon>
        <taxon>Liparis</taxon>
    </lineage>
</organism>
<protein>
    <submittedName>
        <fullName evidence="2">Uncharacterized protein</fullName>
    </submittedName>
</protein>